<organism evidence="1 2">
    <name type="scientific">SAR86 cluster bacterium</name>
    <dbReference type="NCBI Taxonomy" id="2030880"/>
    <lineage>
        <taxon>Bacteria</taxon>
        <taxon>Pseudomonadati</taxon>
        <taxon>Pseudomonadota</taxon>
        <taxon>Gammaproteobacteria</taxon>
        <taxon>SAR86 cluster</taxon>
    </lineage>
</organism>
<keyword evidence="1" id="KW-0132">Cell division</keyword>
<evidence type="ECO:0000313" key="1">
    <source>
        <dbReference type="EMBL" id="MBL6817899.1"/>
    </source>
</evidence>
<gene>
    <name evidence="1" type="ORF">ISQ64_00675</name>
</gene>
<dbReference type="Proteomes" id="UP000711391">
    <property type="component" value="Unassembled WGS sequence"/>
</dbReference>
<accession>A0A937LJH6</accession>
<proteinExistence type="predicted"/>
<name>A0A937LJH6_9GAMM</name>
<reference evidence="1" key="1">
    <citation type="submission" date="2020-10" db="EMBL/GenBank/DDBJ databases">
        <title>Microbiome of the Black Sea water column analyzed by genome centric metagenomics.</title>
        <authorList>
            <person name="Cabello-Yeves P.J."/>
            <person name="Callieri C."/>
            <person name="Picazo A."/>
            <person name="Mehrshad M."/>
            <person name="Haro-Moreno J.M."/>
            <person name="Roda-Garcia J."/>
            <person name="Dzembekova N."/>
            <person name="Slabakova V."/>
            <person name="Slabakova N."/>
            <person name="Moncheva S."/>
            <person name="Rodriguez-Valera F."/>
        </authorList>
    </citation>
    <scope>NUCLEOTIDE SEQUENCE</scope>
    <source>
        <strain evidence="1">BS307-5m-G50</strain>
    </source>
</reference>
<dbReference type="GO" id="GO:0051301">
    <property type="term" value="P:cell division"/>
    <property type="evidence" value="ECO:0007669"/>
    <property type="project" value="UniProtKB-KW"/>
</dbReference>
<sequence length="94" mass="11011">MSLNHLIILFTLILLLSFLGIEKIKLSFEINRLNTNQQNLLKEYETFKDKNLKLVTQSYTNNSPANIERQAKQDLGMIKKKAKKIYLNVNNEEK</sequence>
<dbReference type="AlphaFoldDB" id="A0A937LJH6"/>
<dbReference type="EMBL" id="JADHQD010000002">
    <property type="protein sequence ID" value="MBL6817899.1"/>
    <property type="molecule type" value="Genomic_DNA"/>
</dbReference>
<evidence type="ECO:0000313" key="2">
    <source>
        <dbReference type="Proteomes" id="UP000711391"/>
    </source>
</evidence>
<protein>
    <submittedName>
        <fullName evidence="1">Cell division protein FtsL</fullName>
    </submittedName>
</protein>
<comment type="caution">
    <text evidence="1">The sequence shown here is derived from an EMBL/GenBank/DDBJ whole genome shotgun (WGS) entry which is preliminary data.</text>
</comment>
<keyword evidence="1" id="KW-0131">Cell cycle</keyword>